<keyword evidence="1" id="KW-1133">Transmembrane helix</keyword>
<proteinExistence type="predicted"/>
<keyword evidence="3" id="KW-1185">Reference proteome</keyword>
<dbReference type="EMBL" id="JBHUCM010000013">
    <property type="protein sequence ID" value="MFD1538566.1"/>
    <property type="molecule type" value="Genomic_DNA"/>
</dbReference>
<evidence type="ECO:0000313" key="3">
    <source>
        <dbReference type="Proteomes" id="UP001597097"/>
    </source>
</evidence>
<sequence length="230" mass="26079">MIPRKHVGFLIFLALAVIAAAFVWFGLPHDRQVKSLWIFLVKLLPFVFATEAISRLDVEWARRLRLPVLVIPAAFLLYFLYFVPKIFFFGSEVAGTREAYYDLYYHVLTLTPLIIVSLAMAFRLGGGSAGTVRRLGYGMLLLMLSGLEDLAFLTVNNHVDPAFVTIPEVWDWATHMSVFIGHAPSKYEAYAFIAVHVVLALVIFLSPQRWWESLGRKFTPKALQARSESV</sequence>
<keyword evidence="1" id="KW-0472">Membrane</keyword>
<evidence type="ECO:0000313" key="2">
    <source>
        <dbReference type="EMBL" id="MFD1538566.1"/>
    </source>
</evidence>
<feature type="transmembrane region" description="Helical" evidence="1">
    <location>
        <begin position="33"/>
        <end position="54"/>
    </location>
</feature>
<feature type="transmembrane region" description="Helical" evidence="1">
    <location>
        <begin position="103"/>
        <end position="123"/>
    </location>
</feature>
<feature type="transmembrane region" description="Helical" evidence="1">
    <location>
        <begin position="66"/>
        <end position="83"/>
    </location>
</feature>
<feature type="transmembrane region" description="Helical" evidence="1">
    <location>
        <begin position="189"/>
        <end position="207"/>
    </location>
</feature>
<dbReference type="Proteomes" id="UP001597097">
    <property type="component" value="Unassembled WGS sequence"/>
</dbReference>
<feature type="transmembrane region" description="Helical" evidence="1">
    <location>
        <begin position="7"/>
        <end position="27"/>
    </location>
</feature>
<dbReference type="RefSeq" id="WP_219527345.1">
    <property type="nucleotide sequence ID" value="NZ_JAHKRM010000002.1"/>
</dbReference>
<evidence type="ECO:0000256" key="1">
    <source>
        <dbReference type="SAM" id="Phobius"/>
    </source>
</evidence>
<gene>
    <name evidence="2" type="ORF">ACFSJ0_16035</name>
</gene>
<accession>A0ABW4G7Q1</accession>
<organism evidence="2 3">
    <name type="scientific">Nonomuraea guangzhouensis</name>
    <dbReference type="NCBI Taxonomy" id="1291555"/>
    <lineage>
        <taxon>Bacteria</taxon>
        <taxon>Bacillati</taxon>
        <taxon>Actinomycetota</taxon>
        <taxon>Actinomycetes</taxon>
        <taxon>Streptosporangiales</taxon>
        <taxon>Streptosporangiaceae</taxon>
        <taxon>Nonomuraea</taxon>
    </lineage>
</organism>
<name>A0ABW4G7Q1_9ACTN</name>
<reference evidence="3" key="1">
    <citation type="journal article" date="2019" name="Int. J. Syst. Evol. Microbiol.">
        <title>The Global Catalogue of Microorganisms (GCM) 10K type strain sequencing project: providing services to taxonomists for standard genome sequencing and annotation.</title>
        <authorList>
            <consortium name="The Broad Institute Genomics Platform"/>
            <consortium name="The Broad Institute Genome Sequencing Center for Infectious Disease"/>
            <person name="Wu L."/>
            <person name="Ma J."/>
        </authorList>
    </citation>
    <scope>NUCLEOTIDE SEQUENCE [LARGE SCALE GENOMIC DNA]</scope>
    <source>
        <strain evidence="3">CGMCC 1.15399</strain>
    </source>
</reference>
<comment type="caution">
    <text evidence="2">The sequence shown here is derived from an EMBL/GenBank/DDBJ whole genome shotgun (WGS) entry which is preliminary data.</text>
</comment>
<protein>
    <submittedName>
        <fullName evidence="2">Uncharacterized protein</fullName>
    </submittedName>
</protein>
<keyword evidence="1" id="KW-0812">Transmembrane</keyword>